<dbReference type="Gene3D" id="3.40.605.10">
    <property type="entry name" value="Aldehyde Dehydrogenase, Chain A, domain 1"/>
    <property type="match status" value="1"/>
</dbReference>
<dbReference type="InterPro" id="IPR016163">
    <property type="entry name" value="Ald_DH_C"/>
</dbReference>
<dbReference type="Pfam" id="PF00171">
    <property type="entry name" value="Aldedh"/>
    <property type="match status" value="1"/>
</dbReference>
<comment type="caution">
    <text evidence="3">The sequence shown here is derived from an EMBL/GenBank/DDBJ whole genome shotgun (WGS) entry which is preliminary data.</text>
</comment>
<protein>
    <submittedName>
        <fullName evidence="3">Aldehyde dehydrogenase family protein</fullName>
    </submittedName>
</protein>
<proteinExistence type="predicted"/>
<evidence type="ECO:0000313" key="3">
    <source>
        <dbReference type="EMBL" id="KAB1662222.1"/>
    </source>
</evidence>
<dbReference type="PANTHER" id="PTHR43353:SF3">
    <property type="entry name" value="ALDEHYDE DEHYDROGENASE-RELATED"/>
    <property type="match status" value="1"/>
</dbReference>
<name>A0A7J5C0T7_9MICO</name>
<dbReference type="PANTHER" id="PTHR43353">
    <property type="entry name" value="SUCCINATE-SEMIALDEHYDE DEHYDROGENASE, MITOCHONDRIAL"/>
    <property type="match status" value="1"/>
</dbReference>
<dbReference type="EMBL" id="WBJZ01000002">
    <property type="protein sequence ID" value="KAB1662222.1"/>
    <property type="molecule type" value="Genomic_DNA"/>
</dbReference>
<keyword evidence="4" id="KW-1185">Reference proteome</keyword>
<dbReference type="InterPro" id="IPR015590">
    <property type="entry name" value="Aldehyde_DH_dom"/>
</dbReference>
<dbReference type="InterPro" id="IPR016162">
    <property type="entry name" value="Ald_DH_N"/>
</dbReference>
<dbReference type="InterPro" id="IPR016161">
    <property type="entry name" value="Ald_DH/histidinol_DH"/>
</dbReference>
<dbReference type="Gene3D" id="3.40.309.10">
    <property type="entry name" value="Aldehyde Dehydrogenase, Chain A, domain 2"/>
    <property type="match status" value="1"/>
</dbReference>
<feature type="domain" description="Aldehyde dehydrogenase" evidence="2">
    <location>
        <begin position="10"/>
        <end position="413"/>
    </location>
</feature>
<sequence length="507" mass="53122">MTDTAPAPERTSPEEVERILAAAAAAAPAWGATSPTERAEALIRIADRLDEHAGELVPIAQLETGLSEARLTGELKRTSVQLRLFAEVVRDGAYLDARLDAADPDFVLGPRPDVRRVLEPVGVAVNFAASNFPFAFSVAGGDSAAALAAGCPVILKGHSGHPRLSVATTRVVREALAEVGAPDGVFELVLGQEAGTTVLDDDRVDVGTFTGSIHVGRLLADRAAARPRPINFFGELGSVNPVFVTAAAIEERAEALAEGFVTSVSGSAGQLCTKPGFLWVPAGAPAEELLGRVAAAAAGVDEHRLLNPSIGRSYRQRRLDVIGDEGVRIVFEGEVRVDDDEQTWATPTIVRTTPEALERAGERLLDEVFGPLSIVVEYEPGTDLAARLEALYVGNLTGTIQAADGEETPELAALVTALARKTGRVLFGGWPTGVAVTPAMQHGGPYPATSNDSSTSVGTSSIARFLRGVAYQNAPQWALPAPLQDANPWGVPQHVAPAGESAGWGRD</sequence>
<dbReference type="InterPro" id="IPR050740">
    <property type="entry name" value="Aldehyde_DH_Superfamily"/>
</dbReference>
<accession>A0A7J5C0T7</accession>
<reference evidence="3 4" key="1">
    <citation type="submission" date="2019-09" db="EMBL/GenBank/DDBJ databases">
        <title>Phylogeny of genus Pseudoclavibacter and closely related genus.</title>
        <authorList>
            <person name="Li Y."/>
        </authorList>
    </citation>
    <scope>NUCLEOTIDE SEQUENCE [LARGE SCALE GENOMIC DNA]</scope>
    <source>
        <strain evidence="3 4">DSM 23821</strain>
    </source>
</reference>
<dbReference type="OrthoDB" id="9770537at2"/>
<evidence type="ECO:0000259" key="2">
    <source>
        <dbReference type="Pfam" id="PF00171"/>
    </source>
</evidence>
<dbReference type="SUPFAM" id="SSF53720">
    <property type="entry name" value="ALDH-like"/>
    <property type="match status" value="1"/>
</dbReference>
<evidence type="ECO:0000313" key="4">
    <source>
        <dbReference type="Proteomes" id="UP000467240"/>
    </source>
</evidence>
<evidence type="ECO:0000256" key="1">
    <source>
        <dbReference type="ARBA" id="ARBA00023002"/>
    </source>
</evidence>
<keyword evidence="1" id="KW-0560">Oxidoreductase</keyword>
<dbReference type="AlphaFoldDB" id="A0A7J5C0T7"/>
<gene>
    <name evidence="3" type="ORF">F8O01_01815</name>
</gene>
<dbReference type="Proteomes" id="UP000467240">
    <property type="component" value="Unassembled WGS sequence"/>
</dbReference>
<organism evidence="3 4">
    <name type="scientific">Pseudoclavibacter chungangensis</name>
    <dbReference type="NCBI Taxonomy" id="587635"/>
    <lineage>
        <taxon>Bacteria</taxon>
        <taxon>Bacillati</taxon>
        <taxon>Actinomycetota</taxon>
        <taxon>Actinomycetes</taxon>
        <taxon>Micrococcales</taxon>
        <taxon>Microbacteriaceae</taxon>
        <taxon>Pseudoclavibacter</taxon>
    </lineage>
</organism>
<dbReference type="GO" id="GO:0016620">
    <property type="term" value="F:oxidoreductase activity, acting on the aldehyde or oxo group of donors, NAD or NADP as acceptor"/>
    <property type="evidence" value="ECO:0007669"/>
    <property type="project" value="InterPro"/>
</dbReference>
<dbReference type="RefSeq" id="WP_158039160.1">
    <property type="nucleotide sequence ID" value="NZ_JACCFV010000001.1"/>
</dbReference>